<evidence type="ECO:0000256" key="6">
    <source>
        <dbReference type="HAMAP-Rule" id="MF_01839"/>
    </source>
</evidence>
<dbReference type="GO" id="GO:0003700">
    <property type="term" value="F:DNA-binding transcription factor activity"/>
    <property type="evidence" value="ECO:0007669"/>
    <property type="project" value="TreeGrafter"/>
</dbReference>
<dbReference type="Pfam" id="PF00440">
    <property type="entry name" value="TetR_N"/>
    <property type="match status" value="1"/>
</dbReference>
<accession>A0A1H4DMC5</accession>
<evidence type="ECO:0000259" key="8">
    <source>
        <dbReference type="PROSITE" id="PS50977"/>
    </source>
</evidence>
<dbReference type="HAMAP" id="MF_01839">
    <property type="entry name" value="NO_factor_SlmA"/>
    <property type="match status" value="1"/>
</dbReference>
<name>A0A1H4DMC5_9GAMM</name>
<dbReference type="AlphaFoldDB" id="A0A1H4DMC5"/>
<keyword evidence="3" id="KW-0175">Coiled coil</keyword>
<dbReference type="GO" id="GO:0051301">
    <property type="term" value="P:cell division"/>
    <property type="evidence" value="ECO:0007669"/>
    <property type="project" value="UniProtKB-KW"/>
</dbReference>
<dbReference type="InterPro" id="IPR054580">
    <property type="entry name" value="SlmA-like_C"/>
</dbReference>
<organism evidence="9 10">
    <name type="scientific">Marinobacterium iners DSM 11526</name>
    <dbReference type="NCBI Taxonomy" id="1122198"/>
    <lineage>
        <taxon>Bacteria</taxon>
        <taxon>Pseudomonadati</taxon>
        <taxon>Pseudomonadota</taxon>
        <taxon>Gammaproteobacteria</taxon>
        <taxon>Oceanospirillales</taxon>
        <taxon>Oceanospirillaceae</taxon>
        <taxon>Marinobacterium</taxon>
    </lineage>
</organism>
<dbReference type="RefSeq" id="WP_091826196.1">
    <property type="nucleotide sequence ID" value="NZ_FNRJ01000006.1"/>
</dbReference>
<dbReference type="GO" id="GO:0010974">
    <property type="term" value="P:negative regulation of division septum assembly"/>
    <property type="evidence" value="ECO:0007669"/>
    <property type="project" value="InterPro"/>
</dbReference>
<dbReference type="SUPFAM" id="SSF46689">
    <property type="entry name" value="Homeodomain-like"/>
    <property type="match status" value="1"/>
</dbReference>
<comment type="similarity">
    <text evidence="6">Belongs to the nucleoid occlusion factor SlmA family.</text>
</comment>
<evidence type="ECO:0000256" key="1">
    <source>
        <dbReference type="ARBA" id="ARBA00022490"/>
    </source>
</evidence>
<sequence length="203" mass="22944">MSDKEQKISRREQILQALAQMLENNPGQRITTAALAREVGVSEAALYRHFPSKARMFEGLIGFIEETLFSRITLITQSDVGGVRQCEQILTLLLAFVEKNPGMARILTGDALSGETERLRVRINQLFERLETQLKQIMREAEVREGLRTEIPAGSAANLMLAAAEGRIRQFVRSEFKRRPTEFWPEQWARLGTGLYRAPVASA</sequence>
<dbReference type="Proteomes" id="UP000242469">
    <property type="component" value="Unassembled WGS sequence"/>
</dbReference>
<keyword evidence="1 6" id="KW-0963">Cytoplasm</keyword>
<dbReference type="GO" id="GO:0005737">
    <property type="term" value="C:cytoplasm"/>
    <property type="evidence" value="ECO:0007669"/>
    <property type="project" value="UniProtKB-UniRule"/>
</dbReference>
<feature type="DNA-binding region" description="H-T-H motif" evidence="7">
    <location>
        <begin position="31"/>
        <end position="50"/>
    </location>
</feature>
<evidence type="ECO:0000256" key="3">
    <source>
        <dbReference type="ARBA" id="ARBA00023054"/>
    </source>
</evidence>
<dbReference type="PROSITE" id="PS50977">
    <property type="entry name" value="HTH_TETR_2"/>
    <property type="match status" value="1"/>
</dbReference>
<dbReference type="InterPro" id="IPR009057">
    <property type="entry name" value="Homeodomain-like_sf"/>
</dbReference>
<dbReference type="InterPro" id="IPR036271">
    <property type="entry name" value="Tet_transcr_reg_TetR-rel_C_sf"/>
</dbReference>
<dbReference type="SUPFAM" id="SSF48498">
    <property type="entry name" value="Tetracyclin repressor-like, C-terminal domain"/>
    <property type="match status" value="1"/>
</dbReference>
<evidence type="ECO:0000313" key="10">
    <source>
        <dbReference type="Proteomes" id="UP000242469"/>
    </source>
</evidence>
<evidence type="ECO:0000256" key="2">
    <source>
        <dbReference type="ARBA" id="ARBA00022618"/>
    </source>
</evidence>
<feature type="domain" description="HTH tetR-type" evidence="8">
    <location>
        <begin position="8"/>
        <end position="68"/>
    </location>
</feature>
<protein>
    <recommendedName>
        <fullName evidence="6">Nucleoid occlusion factor SlmA</fullName>
    </recommendedName>
</protein>
<dbReference type="GO" id="GO:0043590">
    <property type="term" value="C:bacterial nucleoid"/>
    <property type="evidence" value="ECO:0007669"/>
    <property type="project" value="UniProtKB-UniRule"/>
</dbReference>
<dbReference type="PANTHER" id="PTHR30055">
    <property type="entry name" value="HTH-TYPE TRANSCRIPTIONAL REGULATOR RUTR"/>
    <property type="match status" value="1"/>
</dbReference>
<dbReference type="STRING" id="1122198.SAMN02745729_106164"/>
<dbReference type="GO" id="GO:0000976">
    <property type="term" value="F:transcription cis-regulatory region binding"/>
    <property type="evidence" value="ECO:0007669"/>
    <property type="project" value="TreeGrafter"/>
</dbReference>
<dbReference type="InterPro" id="IPR050109">
    <property type="entry name" value="HTH-type_TetR-like_transc_reg"/>
</dbReference>
<evidence type="ECO:0000256" key="5">
    <source>
        <dbReference type="ARBA" id="ARBA00023306"/>
    </source>
</evidence>
<dbReference type="OrthoDB" id="9179041at2"/>
<dbReference type="EMBL" id="FNRJ01000006">
    <property type="protein sequence ID" value="SEA73686.1"/>
    <property type="molecule type" value="Genomic_DNA"/>
</dbReference>
<proteinExistence type="inferred from homology"/>
<dbReference type="NCBIfam" id="NF007015">
    <property type="entry name" value="PRK09480.1"/>
    <property type="match status" value="1"/>
</dbReference>
<keyword evidence="4 6" id="KW-0238">DNA-binding</keyword>
<keyword evidence="5 6" id="KW-0131">Cell cycle</keyword>
<gene>
    <name evidence="6" type="primary">slmA</name>
    <name evidence="9" type="ORF">SAMN02745729_106164</name>
</gene>
<dbReference type="InterPro" id="IPR023769">
    <property type="entry name" value="NO_SlmA"/>
</dbReference>
<dbReference type="Gene3D" id="1.10.357.10">
    <property type="entry name" value="Tetracycline Repressor, domain 2"/>
    <property type="match status" value="1"/>
</dbReference>
<dbReference type="PANTHER" id="PTHR30055:SF183">
    <property type="entry name" value="NUCLEOID OCCLUSION FACTOR SLMA"/>
    <property type="match status" value="1"/>
</dbReference>
<evidence type="ECO:0000313" key="9">
    <source>
        <dbReference type="EMBL" id="SEA73686.1"/>
    </source>
</evidence>
<evidence type="ECO:0000256" key="7">
    <source>
        <dbReference type="PROSITE-ProRule" id="PRU00335"/>
    </source>
</evidence>
<keyword evidence="10" id="KW-1185">Reference proteome</keyword>
<dbReference type="Pfam" id="PF22276">
    <property type="entry name" value="SlmA-like_C"/>
    <property type="match status" value="1"/>
</dbReference>
<comment type="function">
    <text evidence="6">Required for nucleoid occlusion (NO) phenomenon, which prevents Z-ring formation and cell division over the nucleoid. Acts as a DNA-associated cell division inhibitor that binds simultaneously chromosomal DNA and FtsZ, and disrupts the assembly of FtsZ polymers. SlmA-DNA-binding sequences (SBS) are dispersed on non-Ter regions of the chromosome, preventing FtsZ polymerization at these regions.</text>
</comment>
<comment type="subcellular location">
    <subcellularLocation>
        <location evidence="6">Cytoplasm</location>
        <location evidence="6">Nucleoid</location>
    </subcellularLocation>
</comment>
<dbReference type="InterPro" id="IPR001647">
    <property type="entry name" value="HTH_TetR"/>
</dbReference>
<keyword evidence="2 6" id="KW-0132">Cell division</keyword>
<comment type="subunit">
    <text evidence="6">Homodimer. Interacts with FtsZ.</text>
</comment>
<reference evidence="10" key="1">
    <citation type="submission" date="2016-10" db="EMBL/GenBank/DDBJ databases">
        <authorList>
            <person name="Varghese N."/>
            <person name="Submissions S."/>
        </authorList>
    </citation>
    <scope>NUCLEOTIDE SEQUENCE [LARGE SCALE GENOMIC DNA]</scope>
    <source>
        <strain evidence="10">DSM 11526</strain>
    </source>
</reference>
<evidence type="ECO:0000256" key="4">
    <source>
        <dbReference type="ARBA" id="ARBA00023125"/>
    </source>
</evidence>